<evidence type="ECO:0000313" key="2">
    <source>
        <dbReference type="EnsemblPlants" id="QL12p008473:mrna:CDS:1"/>
    </source>
</evidence>
<organism evidence="2 3">
    <name type="scientific">Quercus lobata</name>
    <name type="common">Valley oak</name>
    <dbReference type="NCBI Taxonomy" id="97700"/>
    <lineage>
        <taxon>Eukaryota</taxon>
        <taxon>Viridiplantae</taxon>
        <taxon>Streptophyta</taxon>
        <taxon>Embryophyta</taxon>
        <taxon>Tracheophyta</taxon>
        <taxon>Spermatophyta</taxon>
        <taxon>Magnoliopsida</taxon>
        <taxon>eudicotyledons</taxon>
        <taxon>Gunneridae</taxon>
        <taxon>Pentapetalae</taxon>
        <taxon>rosids</taxon>
        <taxon>fabids</taxon>
        <taxon>Fagales</taxon>
        <taxon>Fagaceae</taxon>
        <taxon>Quercus</taxon>
    </lineage>
</organism>
<feature type="transmembrane region" description="Helical" evidence="1">
    <location>
        <begin position="34"/>
        <end position="53"/>
    </location>
</feature>
<keyword evidence="1" id="KW-1133">Transmembrane helix</keyword>
<dbReference type="EMBL" id="LRBV02000012">
    <property type="status" value="NOT_ANNOTATED_CDS"/>
    <property type="molecule type" value="Genomic_DNA"/>
</dbReference>
<dbReference type="InParanoid" id="A0A7N2N2F4"/>
<keyword evidence="1" id="KW-0472">Membrane</keyword>
<proteinExistence type="predicted"/>
<dbReference type="EnsemblPlants" id="QL12p008473:mrna">
    <property type="protein sequence ID" value="QL12p008473:mrna:CDS:1"/>
    <property type="gene ID" value="QL12p008473"/>
</dbReference>
<dbReference type="Proteomes" id="UP000594261">
    <property type="component" value="Chromosome 12"/>
</dbReference>
<feature type="transmembrane region" description="Helical" evidence="1">
    <location>
        <begin position="74"/>
        <end position="94"/>
    </location>
</feature>
<dbReference type="AlphaFoldDB" id="A0A7N2N2F4"/>
<protein>
    <submittedName>
        <fullName evidence="2">Uncharacterized protein</fullName>
    </submittedName>
</protein>
<keyword evidence="3" id="KW-1185">Reference proteome</keyword>
<feature type="transmembrane region" description="Helical" evidence="1">
    <location>
        <begin position="106"/>
        <end position="132"/>
    </location>
</feature>
<name>A0A7N2N2F4_QUELO</name>
<sequence length="183" mass="20956">MDLRHALLFAINILKSQVGSAWDWEPFDTIGHPTWIKSFTLAILLLIFPFTCIQVPLRLDTGHIIVRFGKFDPCLTVLLLVSIVFRQALFWYAYPIIIMISFCYSWLLNVLGSFLFWLQNVLTSIPVIYIIIRATITRWHNLHEVEAIERYQQSQEPGSDAGALDDAIEVIVDSPATHESLPV</sequence>
<keyword evidence="1" id="KW-0812">Transmembrane</keyword>
<evidence type="ECO:0000256" key="1">
    <source>
        <dbReference type="SAM" id="Phobius"/>
    </source>
</evidence>
<accession>A0A7N2N2F4</accession>
<dbReference type="Gramene" id="QL12p008473:mrna">
    <property type="protein sequence ID" value="QL12p008473:mrna:CDS:1"/>
    <property type="gene ID" value="QL12p008473"/>
</dbReference>
<reference evidence="2 3" key="1">
    <citation type="journal article" date="2016" name="G3 (Bethesda)">
        <title>First Draft Assembly and Annotation of the Genome of a California Endemic Oak Quercus lobata Nee (Fagaceae).</title>
        <authorList>
            <person name="Sork V.L."/>
            <person name="Fitz-Gibbon S.T."/>
            <person name="Puiu D."/>
            <person name="Crepeau M."/>
            <person name="Gugger P.F."/>
            <person name="Sherman R."/>
            <person name="Stevens K."/>
            <person name="Langley C.H."/>
            <person name="Pellegrini M."/>
            <person name="Salzberg S.L."/>
        </authorList>
    </citation>
    <scope>NUCLEOTIDE SEQUENCE [LARGE SCALE GENOMIC DNA]</scope>
    <source>
        <strain evidence="2 3">cv. SW786</strain>
    </source>
</reference>
<reference evidence="2" key="2">
    <citation type="submission" date="2021-01" db="UniProtKB">
        <authorList>
            <consortium name="EnsemblPlants"/>
        </authorList>
    </citation>
    <scope>IDENTIFICATION</scope>
</reference>
<evidence type="ECO:0000313" key="3">
    <source>
        <dbReference type="Proteomes" id="UP000594261"/>
    </source>
</evidence>